<dbReference type="GO" id="GO:0005509">
    <property type="term" value="F:calcium ion binding"/>
    <property type="evidence" value="ECO:0007669"/>
    <property type="project" value="InterPro"/>
</dbReference>
<keyword evidence="7" id="KW-0326">Glycosidase</keyword>
<keyword evidence="6" id="KW-0479">Metal-binding</keyword>
<dbReference type="SUPFAM" id="SSF52025">
    <property type="entry name" value="PA domain"/>
    <property type="match status" value="1"/>
</dbReference>
<dbReference type="EC" id="3.2.1.-" evidence="7"/>
<feature type="region of interest" description="Disordered" evidence="8">
    <location>
        <begin position="804"/>
        <end position="823"/>
    </location>
</feature>
<gene>
    <name evidence="10" type="ORF">ONB1V03_LOCUS5753</name>
</gene>
<evidence type="ECO:0000256" key="8">
    <source>
        <dbReference type="SAM" id="MobiDB-lite"/>
    </source>
</evidence>
<sequence>MEILIGNSKCLSDDERIRLRDEAKEMFSHAYDSYMTYAFPADELMPLSCKGRYRHSEPNRGDVDDALGNFSLTLVDTLDSLVIFGNYSEFEKSVARVVRHVHFDTDVVVSVFETNIRMVGGLISAHILAHYLQEKYSLMLWYSSQLLEMAKDLGYRLLPAFNTTTGIPHPRINLRHGLKSSNLGSARETCTSCAGTMILEFAALSRLTGDPIKARILEFAALSRLTGDPIKARKAMDYLWAQRHRQSDLVGNVINIHTGDWIRRESGVGAGIDSYYEYCLKAYILLGDESYLERFNRHYAGVMKYVSQGPLLVDVMMHRPHSPAKNFMDSLLAFWPGLQVLKGDLKPAIETHEMLYQVTQKHGFLPEAFTTDFNVHWAHHPLRPEFLESTYFLYKATGDPHYLEVGKTVLTSLQELARVECGFASVKDVRTGGHEDRMDSFVLAETLKYLYLLFARKEDIDLDLDEFVFTTEAHLLPLWLANTNITGGKTTHKLRAQTLLSYSDERYVRECPNTRLLLGKHHGLNYGNSIRTNMKDFVVKSSQSSNYKQPMRSKGSRFAKLKASEFSATNREHLEIVKQMGITVVVLADGRVQLVHNSVAAATTEDAEEGTQFMQEMIALSKQQMIQSEQKLRSISFALPKSGSSDLMVRMVLSAGPAQFGLDLSNIDESIDGNVVLSEPLNACKWPLRNGLRISGKIVVVERGDCMFVDKARHVQRAGGIGVIVVDNVLNTSSKSSPMFAMSGDGHDDVDIPVLFLYWEDGHTLRHAIAQHPHLILSLSVQNSNITETHSIVDDSDTDIDLVNSESDSDSNSGNSGHTDNGVKGVAHVVDVTDDVLGSAEAIDIDKVLNVLNADISDKYSDYVNKKFKTLDNKLIEDIWESVFKSTVKTMQDVIQSKQYRNVEPIVRQVFRASQTLSDVKKTITHWIEFLNEEKRRTSRFCSNPLVDSTAFKRPYSVNYYRQVLMGLPYILSRRLANSDYLVRFVWVLHHLVYTLHQIIEFFVDRDVMDVRFQQVIEELNSKNGMYGDFGPNASIWSRKKKKFVKEAFMRFVCFLDNSTNLSRYSLESLPLQNNISFLWSNAMDCRPKTDRMSTVMRPFG</sequence>
<comment type="subcellular location">
    <subcellularLocation>
        <location evidence="1">Endoplasmic reticulum</location>
    </subcellularLocation>
</comment>
<evidence type="ECO:0000256" key="6">
    <source>
        <dbReference type="PIRSR" id="PIRSR601382-2"/>
    </source>
</evidence>
<dbReference type="Pfam" id="PF02225">
    <property type="entry name" value="PA"/>
    <property type="match status" value="1"/>
</dbReference>
<comment type="similarity">
    <text evidence="2 7">Belongs to the glycosyl hydrolase 47 family.</text>
</comment>
<dbReference type="InterPro" id="IPR036026">
    <property type="entry name" value="Seven-hairpin_glycosidases"/>
</dbReference>
<evidence type="ECO:0000313" key="11">
    <source>
        <dbReference type="Proteomes" id="UP000728032"/>
    </source>
</evidence>
<organism evidence="10">
    <name type="scientific">Oppiella nova</name>
    <dbReference type="NCBI Taxonomy" id="334625"/>
    <lineage>
        <taxon>Eukaryota</taxon>
        <taxon>Metazoa</taxon>
        <taxon>Ecdysozoa</taxon>
        <taxon>Arthropoda</taxon>
        <taxon>Chelicerata</taxon>
        <taxon>Arachnida</taxon>
        <taxon>Acari</taxon>
        <taxon>Acariformes</taxon>
        <taxon>Sarcoptiformes</taxon>
        <taxon>Oribatida</taxon>
        <taxon>Brachypylina</taxon>
        <taxon>Oppioidea</taxon>
        <taxon>Oppiidae</taxon>
        <taxon>Oppiella</taxon>
    </lineage>
</organism>
<evidence type="ECO:0000259" key="9">
    <source>
        <dbReference type="Pfam" id="PF02225"/>
    </source>
</evidence>
<dbReference type="Gene3D" id="3.50.30.30">
    <property type="match status" value="1"/>
</dbReference>
<evidence type="ECO:0000256" key="7">
    <source>
        <dbReference type="RuleBase" id="RU361193"/>
    </source>
</evidence>
<dbReference type="InterPro" id="IPR046450">
    <property type="entry name" value="PA_dom_sf"/>
</dbReference>
<dbReference type="InterPro" id="IPR001382">
    <property type="entry name" value="Glyco_hydro_47"/>
</dbReference>
<feature type="binding site" evidence="6">
    <location>
        <position position="471"/>
    </location>
    <ligand>
        <name>Ca(2+)</name>
        <dbReference type="ChEBI" id="CHEBI:29108"/>
    </ligand>
</feature>
<dbReference type="PRINTS" id="PR00747">
    <property type="entry name" value="GLYHDRLASE47"/>
</dbReference>
<dbReference type="EMBL" id="CAJPVJ010002392">
    <property type="protein sequence ID" value="CAG2166226.1"/>
    <property type="molecule type" value="Genomic_DNA"/>
</dbReference>
<keyword evidence="6" id="KW-0106">Calcium</keyword>
<dbReference type="InterPro" id="IPR003137">
    <property type="entry name" value="PA_domain"/>
</dbReference>
<feature type="domain" description="PA" evidence="9">
    <location>
        <begin position="673"/>
        <end position="765"/>
    </location>
</feature>
<feature type="active site" evidence="5">
    <location>
        <position position="273"/>
    </location>
</feature>
<evidence type="ECO:0000313" key="10">
    <source>
        <dbReference type="EMBL" id="CAD7646483.1"/>
    </source>
</evidence>
<accession>A0A7R9LSK6</accession>
<protein>
    <recommendedName>
        <fullName evidence="7">alpha-1,2-Mannosidase</fullName>
        <ecNumber evidence="7">3.2.1.-</ecNumber>
    </recommendedName>
</protein>
<proteinExistence type="inferred from homology"/>
<feature type="active site" description="Proton donor" evidence="5">
    <location>
        <position position="113"/>
    </location>
</feature>
<dbReference type="AlphaFoldDB" id="A0A7R9LSK6"/>
<keyword evidence="11" id="KW-1185">Reference proteome</keyword>
<dbReference type="EMBL" id="OC917217">
    <property type="protein sequence ID" value="CAD7646483.1"/>
    <property type="molecule type" value="Genomic_DNA"/>
</dbReference>
<dbReference type="InterPro" id="IPR044674">
    <property type="entry name" value="EDEM1/2/3"/>
</dbReference>
<keyword evidence="4" id="KW-0325">Glycoprotein</keyword>
<dbReference type="InterPro" id="IPR012341">
    <property type="entry name" value="6hp_glycosidase-like_sf"/>
</dbReference>
<dbReference type="SUPFAM" id="SSF48225">
    <property type="entry name" value="Seven-hairpin glycosidases"/>
    <property type="match status" value="2"/>
</dbReference>
<evidence type="ECO:0000256" key="3">
    <source>
        <dbReference type="ARBA" id="ARBA00022824"/>
    </source>
</evidence>
<evidence type="ECO:0000256" key="5">
    <source>
        <dbReference type="PIRSR" id="PIRSR601382-1"/>
    </source>
</evidence>
<dbReference type="GO" id="GO:0044322">
    <property type="term" value="C:endoplasmic reticulum quality control compartment"/>
    <property type="evidence" value="ECO:0007669"/>
    <property type="project" value="GOC"/>
</dbReference>
<dbReference type="Gene3D" id="1.50.10.10">
    <property type="match status" value="2"/>
</dbReference>
<comment type="cofactor">
    <cofactor evidence="6">
        <name>Ca(2+)</name>
        <dbReference type="ChEBI" id="CHEBI:29108"/>
    </cofactor>
</comment>
<evidence type="ECO:0000256" key="1">
    <source>
        <dbReference type="ARBA" id="ARBA00004240"/>
    </source>
</evidence>
<evidence type="ECO:0000256" key="2">
    <source>
        <dbReference type="ARBA" id="ARBA00007658"/>
    </source>
</evidence>
<dbReference type="OrthoDB" id="8118055at2759"/>
<dbReference type="GO" id="GO:0005975">
    <property type="term" value="P:carbohydrate metabolic process"/>
    <property type="evidence" value="ECO:0007669"/>
    <property type="project" value="InterPro"/>
</dbReference>
<feature type="active site" evidence="5">
    <location>
        <position position="385"/>
    </location>
</feature>
<dbReference type="GO" id="GO:0004571">
    <property type="term" value="F:mannosyl-oligosaccharide 1,2-alpha-mannosidase activity"/>
    <property type="evidence" value="ECO:0007669"/>
    <property type="project" value="InterPro"/>
</dbReference>
<feature type="compositionally biased region" description="Low complexity" evidence="8">
    <location>
        <begin position="804"/>
        <end position="822"/>
    </location>
</feature>
<keyword evidence="3" id="KW-0256">Endoplasmic reticulum</keyword>
<dbReference type="PANTHER" id="PTHR45679:SF2">
    <property type="entry name" value="ER DEGRADATION-ENHANCING ALPHA-MANNOSIDASE-LIKE PROTEIN 3"/>
    <property type="match status" value="1"/>
</dbReference>
<feature type="active site" description="Proton donor" evidence="5">
    <location>
        <position position="367"/>
    </location>
</feature>
<dbReference type="Pfam" id="PF01532">
    <property type="entry name" value="Glyco_hydro_47"/>
    <property type="match status" value="2"/>
</dbReference>
<dbReference type="GO" id="GO:0016020">
    <property type="term" value="C:membrane"/>
    <property type="evidence" value="ECO:0007669"/>
    <property type="project" value="InterPro"/>
</dbReference>
<name>A0A7R9LSK6_9ACAR</name>
<keyword evidence="7" id="KW-0378">Hydrolase</keyword>
<dbReference type="GO" id="GO:1904380">
    <property type="term" value="P:endoplasmic reticulum mannose trimming"/>
    <property type="evidence" value="ECO:0007669"/>
    <property type="project" value="InterPro"/>
</dbReference>
<reference evidence="10" key="1">
    <citation type="submission" date="2020-11" db="EMBL/GenBank/DDBJ databases">
        <authorList>
            <person name="Tran Van P."/>
        </authorList>
    </citation>
    <scope>NUCLEOTIDE SEQUENCE</scope>
</reference>
<dbReference type="Proteomes" id="UP000728032">
    <property type="component" value="Unassembled WGS sequence"/>
</dbReference>
<dbReference type="PANTHER" id="PTHR45679">
    <property type="entry name" value="ER DEGRADATION-ENHANCING ALPHA-MANNOSIDASE-LIKE PROTEIN 2"/>
    <property type="match status" value="1"/>
</dbReference>
<evidence type="ECO:0000256" key="4">
    <source>
        <dbReference type="ARBA" id="ARBA00023180"/>
    </source>
</evidence>